<sequence>MKMAKGVSWVLKRRRKLPCRRPLLTAIEYRGLGSDGRRVLKAMRFLKTAVQRTSEAPAETRRQDMNAERGYEG</sequence>
<proteinExistence type="predicted"/>
<feature type="compositionally biased region" description="Basic and acidic residues" evidence="1">
    <location>
        <begin position="58"/>
        <end position="73"/>
    </location>
</feature>
<comment type="caution">
    <text evidence="2">The sequence shown here is derived from an EMBL/GenBank/DDBJ whole genome shotgun (WGS) entry which is preliminary data.</text>
</comment>
<reference evidence="2 3" key="1">
    <citation type="journal article" date="2012" name="J. Bacteriol.">
        <title>Genome Sequence of Nitratireductor indicus Type Strain C115.</title>
        <authorList>
            <person name="Lai Q."/>
            <person name="Li G."/>
            <person name="Yu Z."/>
            <person name="Shao Z."/>
        </authorList>
    </citation>
    <scope>NUCLEOTIDE SEQUENCE [LARGE SCALE GENOMIC DNA]</scope>
    <source>
        <strain evidence="2 3">C115</strain>
    </source>
</reference>
<accession>K2NV23</accession>
<name>K2NV23_9HYPH</name>
<evidence type="ECO:0000313" key="2">
    <source>
        <dbReference type="EMBL" id="EKF41689.1"/>
    </source>
</evidence>
<evidence type="ECO:0000313" key="3">
    <source>
        <dbReference type="Proteomes" id="UP000007374"/>
    </source>
</evidence>
<dbReference type="EMBL" id="AMSI01000009">
    <property type="protein sequence ID" value="EKF41689.1"/>
    <property type="molecule type" value="Genomic_DNA"/>
</dbReference>
<dbReference type="Proteomes" id="UP000007374">
    <property type="component" value="Unassembled WGS sequence"/>
</dbReference>
<gene>
    <name evidence="2" type="ORF">NA8A_13769</name>
</gene>
<protein>
    <submittedName>
        <fullName evidence="2">Uncharacterized protein</fullName>
    </submittedName>
</protein>
<organism evidence="2 3">
    <name type="scientific">Nitratireductor indicus C115</name>
    <dbReference type="NCBI Taxonomy" id="1231190"/>
    <lineage>
        <taxon>Bacteria</taxon>
        <taxon>Pseudomonadati</taxon>
        <taxon>Pseudomonadota</taxon>
        <taxon>Alphaproteobacteria</taxon>
        <taxon>Hyphomicrobiales</taxon>
        <taxon>Phyllobacteriaceae</taxon>
        <taxon>Nitratireductor</taxon>
    </lineage>
</organism>
<keyword evidence="3" id="KW-1185">Reference proteome</keyword>
<dbReference type="AlphaFoldDB" id="K2NV23"/>
<feature type="region of interest" description="Disordered" evidence="1">
    <location>
        <begin position="52"/>
        <end position="73"/>
    </location>
</feature>
<evidence type="ECO:0000256" key="1">
    <source>
        <dbReference type="SAM" id="MobiDB-lite"/>
    </source>
</evidence>